<dbReference type="Proteomes" id="UP000077143">
    <property type="component" value="Chromosome"/>
</dbReference>
<dbReference type="GO" id="GO:0016020">
    <property type="term" value="C:membrane"/>
    <property type="evidence" value="ECO:0007669"/>
    <property type="project" value="TreeGrafter"/>
</dbReference>
<proteinExistence type="predicted"/>
<keyword evidence="3" id="KW-1185">Reference proteome</keyword>
<dbReference type="STRING" id="1682113.A7U43_03605"/>
<evidence type="ECO:0000313" key="3">
    <source>
        <dbReference type="Proteomes" id="UP000077143"/>
    </source>
</evidence>
<protein>
    <submittedName>
        <fullName evidence="2">Alpha/beta hydrolase</fullName>
    </submittedName>
</protein>
<dbReference type="OrthoDB" id="3400345at2"/>
<dbReference type="InterPro" id="IPR029058">
    <property type="entry name" value="AB_hydrolase_fold"/>
</dbReference>
<dbReference type="GO" id="GO:0016787">
    <property type="term" value="F:hydrolase activity"/>
    <property type="evidence" value="ECO:0007669"/>
    <property type="project" value="UniProtKB-KW"/>
</dbReference>
<name>A0A172UII6_9MYCO</name>
<evidence type="ECO:0000313" key="2">
    <source>
        <dbReference type="EMBL" id="ANE78544.1"/>
    </source>
</evidence>
<keyword evidence="2" id="KW-0378">Hydrolase</keyword>
<dbReference type="PANTHER" id="PTHR43798:SF33">
    <property type="entry name" value="HYDROLASE, PUTATIVE (AFU_ORTHOLOGUE AFUA_2G14860)-RELATED"/>
    <property type="match status" value="1"/>
</dbReference>
<gene>
    <name evidence="2" type="ORF">A7U43_03605</name>
</gene>
<evidence type="ECO:0000259" key="1">
    <source>
        <dbReference type="Pfam" id="PF12697"/>
    </source>
</evidence>
<organism evidence="2 3">
    <name type="scientific">Mycobacterium adipatum</name>
    <dbReference type="NCBI Taxonomy" id="1682113"/>
    <lineage>
        <taxon>Bacteria</taxon>
        <taxon>Bacillati</taxon>
        <taxon>Actinomycetota</taxon>
        <taxon>Actinomycetes</taxon>
        <taxon>Mycobacteriales</taxon>
        <taxon>Mycobacteriaceae</taxon>
        <taxon>Mycobacterium</taxon>
    </lineage>
</organism>
<reference evidence="2 3" key="1">
    <citation type="submission" date="2016-05" db="EMBL/GenBank/DDBJ databases">
        <title>Complete genome sequence of a phthalic acid esters degrading Mycobacterium sp. YC-RL4.</title>
        <authorList>
            <person name="Ren L."/>
            <person name="Fan S."/>
            <person name="Ruth N."/>
            <person name="Jia Y."/>
            <person name="Wang J."/>
            <person name="Qiao C."/>
        </authorList>
    </citation>
    <scope>NUCLEOTIDE SEQUENCE [LARGE SCALE GENOMIC DNA]</scope>
    <source>
        <strain evidence="2 3">YC-RL4</strain>
    </source>
</reference>
<dbReference type="Gene3D" id="3.40.50.1820">
    <property type="entry name" value="alpha/beta hydrolase"/>
    <property type="match status" value="1"/>
</dbReference>
<dbReference type="SUPFAM" id="SSF53474">
    <property type="entry name" value="alpha/beta-Hydrolases"/>
    <property type="match status" value="1"/>
</dbReference>
<sequence length="289" mass="31830">MLTVDVPAGRISYEDTGGDGPVLVFGHGLLMDGSQWRKVIPQLSGYRCITPTLPMGAHTEPMRPDADLTEQGVAGILADFLDALDLEDVTLVLNDWGGGQFMIADGRDARLGRLVLASCTAFDNYPPKPARPAALLCRLPGGGWVITKLLGTRFFRHSNRAYGALTKYGLPDALFDTWFAPAAENRAVRRDLVKFVTGAPSRRRLLELSERMRGFTRPVLVIWAREDRMMPLAHADRLVELYPDATKVIVEDSWTLIPEDQPEAMVRALREFVGSFGSDPSLGPVATRP</sequence>
<dbReference type="KEGG" id="madi:A7U43_03605"/>
<dbReference type="PANTHER" id="PTHR43798">
    <property type="entry name" value="MONOACYLGLYCEROL LIPASE"/>
    <property type="match status" value="1"/>
</dbReference>
<feature type="domain" description="AB hydrolase-1" evidence="1">
    <location>
        <begin position="23"/>
        <end position="268"/>
    </location>
</feature>
<dbReference type="InterPro" id="IPR050266">
    <property type="entry name" value="AB_hydrolase_sf"/>
</dbReference>
<dbReference type="Pfam" id="PF12697">
    <property type="entry name" value="Abhydrolase_6"/>
    <property type="match status" value="1"/>
</dbReference>
<dbReference type="EMBL" id="CP015596">
    <property type="protein sequence ID" value="ANE78544.1"/>
    <property type="molecule type" value="Genomic_DNA"/>
</dbReference>
<dbReference type="RefSeq" id="WP_067991236.1">
    <property type="nucleotide sequence ID" value="NZ_CP015596.1"/>
</dbReference>
<accession>A0A172UII6</accession>
<dbReference type="AlphaFoldDB" id="A0A172UII6"/>
<dbReference type="InterPro" id="IPR000073">
    <property type="entry name" value="AB_hydrolase_1"/>
</dbReference>